<feature type="chain" id="PRO_5032384712" description="Secreted protein" evidence="1">
    <location>
        <begin position="16"/>
        <end position="93"/>
    </location>
</feature>
<feature type="signal peptide" evidence="1">
    <location>
        <begin position="1"/>
        <end position="15"/>
    </location>
</feature>
<dbReference type="Proteomes" id="UP000664991">
    <property type="component" value="Unassembled WGS sequence"/>
</dbReference>
<evidence type="ECO:0008006" key="4">
    <source>
        <dbReference type="Google" id="ProtNLM"/>
    </source>
</evidence>
<evidence type="ECO:0000313" key="2">
    <source>
        <dbReference type="EMBL" id="KAG5214406.1"/>
    </source>
</evidence>
<sequence length="93" mass="9999">MRGLLLPPLLTVAAAEDLTTSPDLYRAVQLGGLPFLPCPVIPPYIHEFSSGGKSSGRSSLHTLDAYGQQQRRNESGLFPKHVVISSIASRPES</sequence>
<dbReference type="AlphaFoldDB" id="A0A836ACI3"/>
<gene>
    <name evidence="2" type="ORF">JEQ12_010192</name>
</gene>
<name>A0A836ACI3_SHEEP</name>
<evidence type="ECO:0000256" key="1">
    <source>
        <dbReference type="SAM" id="SignalP"/>
    </source>
</evidence>
<comment type="caution">
    <text evidence="2">The sequence shown here is derived from an EMBL/GenBank/DDBJ whole genome shotgun (WGS) entry which is preliminary data.</text>
</comment>
<evidence type="ECO:0000313" key="3">
    <source>
        <dbReference type="Proteomes" id="UP000664991"/>
    </source>
</evidence>
<proteinExistence type="predicted"/>
<accession>A0A836ACI3</accession>
<keyword evidence="1" id="KW-0732">Signal</keyword>
<protein>
    <recommendedName>
        <fullName evidence="4">Secreted protein</fullName>
    </recommendedName>
</protein>
<organism evidence="2 3">
    <name type="scientific">Ovis aries</name>
    <name type="common">Sheep</name>
    <dbReference type="NCBI Taxonomy" id="9940"/>
    <lineage>
        <taxon>Eukaryota</taxon>
        <taxon>Metazoa</taxon>
        <taxon>Chordata</taxon>
        <taxon>Craniata</taxon>
        <taxon>Vertebrata</taxon>
        <taxon>Euteleostomi</taxon>
        <taxon>Mammalia</taxon>
        <taxon>Eutheria</taxon>
        <taxon>Laurasiatheria</taxon>
        <taxon>Artiodactyla</taxon>
        <taxon>Ruminantia</taxon>
        <taxon>Pecora</taxon>
        <taxon>Bovidae</taxon>
        <taxon>Caprinae</taxon>
        <taxon>Ovis</taxon>
    </lineage>
</organism>
<dbReference type="EMBL" id="JAEMGP010000002">
    <property type="protein sequence ID" value="KAG5214406.1"/>
    <property type="molecule type" value="Genomic_DNA"/>
</dbReference>
<reference evidence="2 3" key="1">
    <citation type="submission" date="2020-12" db="EMBL/GenBank/DDBJ databases">
        <title>De novo assembly of Tibetan sheep genome.</title>
        <authorList>
            <person name="Li X."/>
        </authorList>
    </citation>
    <scope>NUCLEOTIDE SEQUENCE [LARGE SCALE GENOMIC DNA]</scope>
    <source>
        <tissue evidence="2">Heart</tissue>
    </source>
</reference>